<accession>A0A508AQT4</accession>
<evidence type="ECO:0000256" key="2">
    <source>
        <dbReference type="ARBA" id="ARBA00022679"/>
    </source>
</evidence>
<comment type="caution">
    <text evidence="5">The sequence shown here is derived from an EMBL/GenBank/DDBJ whole genome shotgun (WGS) entry which is preliminary data.</text>
</comment>
<dbReference type="GO" id="GO:0016301">
    <property type="term" value="F:kinase activity"/>
    <property type="evidence" value="ECO:0007669"/>
    <property type="project" value="UniProtKB-KW"/>
</dbReference>
<dbReference type="InterPro" id="IPR029056">
    <property type="entry name" value="Ribokinase-like"/>
</dbReference>
<sequence>MPRSTLICYGELLLRLGAPGRQTLLQTPALEVHVGGAEANVAVSLARMGHRVGMAGTVADNALGAHALGELRRHGVDTRHVRVAPGRMGLYFLETGAGHRPSDVLYDRADSAFTRAAALDWAACLEGARWLHLSGVTPALGDACAQAAIEAAEAAVAAGVQVSFDGNFRAKLWEAWDSDPPAILRRLMATATVLFADHRDMAVVLGADCDAADVAGKVVQAAGHAFEAFPRLRYFACTQRVQHDVDHHELSAMLVERDGRVHATPVHALRNVVDRIGGGDAFAAGVLHGLLEEAPAGEALQFGLAAACLKHSIPGDFNLVGRGDVEHFLSAEGFHVRR</sequence>
<feature type="domain" description="Carbohydrate kinase PfkB" evidence="4">
    <location>
        <begin position="6"/>
        <end position="221"/>
    </location>
</feature>
<keyword evidence="6" id="KW-1185">Reference proteome</keyword>
<dbReference type="SUPFAM" id="SSF53613">
    <property type="entry name" value="Ribokinase-like"/>
    <property type="match status" value="1"/>
</dbReference>
<organism evidence="5 6">
    <name type="scientific">Marilutibacter aestuarii</name>
    <dbReference type="NCBI Taxonomy" id="1706195"/>
    <lineage>
        <taxon>Bacteria</taxon>
        <taxon>Pseudomonadati</taxon>
        <taxon>Pseudomonadota</taxon>
        <taxon>Gammaproteobacteria</taxon>
        <taxon>Lysobacterales</taxon>
        <taxon>Lysobacteraceae</taxon>
        <taxon>Marilutibacter</taxon>
    </lineage>
</organism>
<dbReference type="Proteomes" id="UP000318212">
    <property type="component" value="Unassembled WGS sequence"/>
</dbReference>
<evidence type="ECO:0000313" key="5">
    <source>
        <dbReference type="EMBL" id="TQD50844.1"/>
    </source>
</evidence>
<keyword evidence="3 5" id="KW-0418">Kinase</keyword>
<dbReference type="AlphaFoldDB" id="A0A508AQT4"/>
<comment type="similarity">
    <text evidence="1">Belongs to the carbohydrate kinase PfkB family.</text>
</comment>
<dbReference type="PANTHER" id="PTHR43320">
    <property type="entry name" value="SUGAR KINASE"/>
    <property type="match status" value="1"/>
</dbReference>
<feature type="domain" description="Carbohydrate kinase PfkB" evidence="4">
    <location>
        <begin position="252"/>
        <end position="310"/>
    </location>
</feature>
<dbReference type="InterPro" id="IPR011611">
    <property type="entry name" value="PfkB_dom"/>
</dbReference>
<name>A0A508AQT4_9GAMM</name>
<dbReference type="PANTHER" id="PTHR43320:SF2">
    <property type="entry name" value="2-DEHYDRO-3-DEOXYGLUCONOKINASE_2-DEHYDRO-3-DEOXYGALACTONOKINASE"/>
    <property type="match status" value="1"/>
</dbReference>
<dbReference type="CDD" id="cd01166">
    <property type="entry name" value="KdgK"/>
    <property type="match status" value="1"/>
</dbReference>
<proteinExistence type="inferred from homology"/>
<dbReference type="OrthoDB" id="9795789at2"/>
<protein>
    <submittedName>
        <fullName evidence="5">Sugar kinase</fullName>
    </submittedName>
</protein>
<evidence type="ECO:0000313" key="6">
    <source>
        <dbReference type="Proteomes" id="UP000318212"/>
    </source>
</evidence>
<dbReference type="Pfam" id="PF00294">
    <property type="entry name" value="PfkB"/>
    <property type="match status" value="2"/>
</dbReference>
<dbReference type="Gene3D" id="3.40.1190.20">
    <property type="match status" value="1"/>
</dbReference>
<gene>
    <name evidence="5" type="ORF">FKV25_03235</name>
</gene>
<evidence type="ECO:0000259" key="4">
    <source>
        <dbReference type="Pfam" id="PF00294"/>
    </source>
</evidence>
<keyword evidence="2" id="KW-0808">Transferase</keyword>
<reference evidence="5 6" key="1">
    <citation type="submission" date="2019-06" db="EMBL/GenBank/DDBJ databases">
        <title>Lysobacter alkalisoli sp. nov. isolated from saline soil.</title>
        <authorList>
            <person name="Sun J.-Q."/>
            <person name="Xu L."/>
        </authorList>
    </citation>
    <scope>NUCLEOTIDE SEQUENCE [LARGE SCALE GENOMIC DNA]</scope>
    <source>
        <strain evidence="5 6">JCM 31130</strain>
    </source>
</reference>
<dbReference type="EMBL" id="VICE01000029">
    <property type="protein sequence ID" value="TQD50844.1"/>
    <property type="molecule type" value="Genomic_DNA"/>
</dbReference>
<evidence type="ECO:0000256" key="3">
    <source>
        <dbReference type="ARBA" id="ARBA00022777"/>
    </source>
</evidence>
<evidence type="ECO:0000256" key="1">
    <source>
        <dbReference type="ARBA" id="ARBA00010688"/>
    </source>
</evidence>
<dbReference type="RefSeq" id="WP_141517360.1">
    <property type="nucleotide sequence ID" value="NZ_VICE01000029.1"/>
</dbReference>
<dbReference type="InterPro" id="IPR052700">
    <property type="entry name" value="Carb_kinase_PfkB-like"/>
</dbReference>